<keyword evidence="6" id="KW-0285">Flavoprotein</keyword>
<feature type="domain" description="FAD/NAD(P)-binding" evidence="13">
    <location>
        <begin position="56"/>
        <end position="274"/>
    </location>
</feature>
<evidence type="ECO:0000259" key="13">
    <source>
        <dbReference type="Pfam" id="PF07992"/>
    </source>
</evidence>
<dbReference type="EMBL" id="HBIU01015193">
    <property type="protein sequence ID" value="CAE0628406.1"/>
    <property type="molecule type" value="Transcribed_RNA"/>
</dbReference>
<feature type="domain" description="Pyridine nucleotide-disulphide oxidoreductase dimerisation" evidence="12">
    <location>
        <begin position="294"/>
        <end position="405"/>
    </location>
</feature>
<dbReference type="GO" id="GO:0006103">
    <property type="term" value="P:2-oxoglutarate metabolic process"/>
    <property type="evidence" value="ECO:0007669"/>
    <property type="project" value="TreeGrafter"/>
</dbReference>
<evidence type="ECO:0000256" key="10">
    <source>
        <dbReference type="ARBA" id="ARBA00023027"/>
    </source>
</evidence>
<evidence type="ECO:0000313" key="14">
    <source>
        <dbReference type="EMBL" id="CAE0628406.1"/>
    </source>
</evidence>
<dbReference type="SUPFAM" id="SSF55424">
    <property type="entry name" value="FAD/NAD-linked reductases, dimerisation (C-terminal) domain"/>
    <property type="match status" value="1"/>
</dbReference>
<dbReference type="GO" id="GO:0005829">
    <property type="term" value="C:cytosol"/>
    <property type="evidence" value="ECO:0007669"/>
    <property type="project" value="TreeGrafter"/>
</dbReference>
<evidence type="ECO:0000256" key="7">
    <source>
        <dbReference type="ARBA" id="ARBA00022827"/>
    </source>
</evidence>
<dbReference type="InterPro" id="IPR016156">
    <property type="entry name" value="FAD/NAD-linked_Rdtase_dimer_sf"/>
</dbReference>
<evidence type="ECO:0000256" key="4">
    <source>
        <dbReference type="ARBA" id="ARBA00012772"/>
    </source>
</evidence>
<accession>A0A7S3XPN0</accession>
<keyword evidence="8" id="KW-0521">NADP</keyword>
<dbReference type="AlphaFoldDB" id="A0A7S3XPN0"/>
<proteinExistence type="predicted"/>
<keyword evidence="5" id="KW-0963">Cytoplasm</keyword>
<comment type="cofactor">
    <cofactor evidence="1">
        <name>FAD</name>
        <dbReference type="ChEBI" id="CHEBI:57692"/>
    </cofactor>
</comment>
<dbReference type="GO" id="GO:0050660">
    <property type="term" value="F:flavin adenine dinucleotide binding"/>
    <property type="evidence" value="ECO:0007669"/>
    <property type="project" value="TreeGrafter"/>
</dbReference>
<dbReference type="InterPro" id="IPR050151">
    <property type="entry name" value="Class-I_Pyr_Nuc-Dis_Oxidored"/>
</dbReference>
<dbReference type="InterPro" id="IPR004099">
    <property type="entry name" value="Pyr_nucl-diS_OxRdtase_dimer"/>
</dbReference>
<keyword evidence="9" id="KW-0560">Oxidoreductase</keyword>
<evidence type="ECO:0000259" key="12">
    <source>
        <dbReference type="Pfam" id="PF02852"/>
    </source>
</evidence>
<dbReference type="EC" id="1.6.1.1" evidence="4"/>
<dbReference type="PRINTS" id="PR00368">
    <property type="entry name" value="FADPNR"/>
</dbReference>
<dbReference type="InterPro" id="IPR036188">
    <property type="entry name" value="FAD/NAD-bd_sf"/>
</dbReference>
<dbReference type="GO" id="GO:0003957">
    <property type="term" value="F:NAD(P)+ transhydrogenase (Si-specific) activity"/>
    <property type="evidence" value="ECO:0007669"/>
    <property type="project" value="UniProtKB-EC"/>
</dbReference>
<dbReference type="Pfam" id="PF02852">
    <property type="entry name" value="Pyr_redox_dim"/>
    <property type="match status" value="1"/>
</dbReference>
<evidence type="ECO:0000256" key="6">
    <source>
        <dbReference type="ARBA" id="ARBA00022630"/>
    </source>
</evidence>
<sequence length="426" mass="45129">MGGSMGKINSGGLSFEDILARVHKVILGELATLGDKGRAHNIRVYAGTASFLDQNTVMVKREHTNPSGGAVRTVDEAGADLVLTSDKFLISTGTRPVHPASVQFDGECVLDSDDMLAGNLKHMPRHFIVIGGGVIGMEYASMINIVPGCSATVIDGRGEVLPFMDRELTQTLRKIMRDDGARFLMGETVAAVARRGDQVVVALDSGKKVVGDAVLYAVGRRTTVEELNLPSGVKLTSRGLIEVDKNYQTGTPNIYAAGDVIGFPALASTAMEQGRYASGHMWGDPVDARLSGFPYGIYTVPEMGMIGKTEQQLTEEGVDYEVGVARLEECAKGQMLGGSAGLLKLLFRPDDLAGGRPLLGVHALGENATEIVHIGQVAMDMGQGLDYFTQAVFNYPTFAEAYRAAAFDGLRRATAARAAAAAATSA</sequence>
<keyword evidence="7" id="KW-0274">FAD</keyword>
<gene>
    <name evidence="14" type="ORF">HAKA00212_LOCUS7088</name>
</gene>
<evidence type="ECO:0000256" key="9">
    <source>
        <dbReference type="ARBA" id="ARBA00023002"/>
    </source>
</evidence>
<dbReference type="Gene3D" id="3.50.50.60">
    <property type="entry name" value="FAD/NAD(P)-binding domain"/>
    <property type="match status" value="2"/>
</dbReference>
<dbReference type="Pfam" id="PF07992">
    <property type="entry name" value="Pyr_redox_2"/>
    <property type="match status" value="1"/>
</dbReference>
<comment type="function">
    <text evidence="2">Conversion of NADPH, generated by peripheral catabolic pathways, to NADH, which can enter the respiratory chain for energy generation.</text>
</comment>
<evidence type="ECO:0000256" key="2">
    <source>
        <dbReference type="ARBA" id="ARBA00002842"/>
    </source>
</evidence>
<keyword evidence="10" id="KW-0520">NAD</keyword>
<evidence type="ECO:0000256" key="1">
    <source>
        <dbReference type="ARBA" id="ARBA00001974"/>
    </source>
</evidence>
<evidence type="ECO:0000256" key="11">
    <source>
        <dbReference type="ARBA" id="ARBA00031183"/>
    </source>
</evidence>
<dbReference type="PANTHER" id="PTHR22912:SF93">
    <property type="entry name" value="SOLUBLE PYRIDINE NUCLEOTIDE TRANSHYDROGENASE"/>
    <property type="match status" value="1"/>
</dbReference>
<evidence type="ECO:0000256" key="3">
    <source>
        <dbReference type="ARBA" id="ARBA00004496"/>
    </source>
</evidence>
<dbReference type="GO" id="GO:0004148">
    <property type="term" value="F:dihydrolipoyl dehydrogenase (NADH) activity"/>
    <property type="evidence" value="ECO:0007669"/>
    <property type="project" value="TreeGrafter"/>
</dbReference>
<comment type="subcellular location">
    <subcellularLocation>
        <location evidence="3">Cytoplasm</location>
    </subcellularLocation>
</comment>
<organism evidence="14">
    <name type="scientific">Heterosigma akashiwo</name>
    <name type="common">Chromophytic alga</name>
    <name type="synonym">Heterosigma carterae</name>
    <dbReference type="NCBI Taxonomy" id="2829"/>
    <lineage>
        <taxon>Eukaryota</taxon>
        <taxon>Sar</taxon>
        <taxon>Stramenopiles</taxon>
        <taxon>Ochrophyta</taxon>
        <taxon>Raphidophyceae</taxon>
        <taxon>Chattonellales</taxon>
        <taxon>Chattonellaceae</taxon>
        <taxon>Heterosigma</taxon>
    </lineage>
</organism>
<dbReference type="Gene3D" id="3.30.390.30">
    <property type="match status" value="1"/>
</dbReference>
<reference evidence="14" key="1">
    <citation type="submission" date="2021-01" db="EMBL/GenBank/DDBJ databases">
        <authorList>
            <person name="Corre E."/>
            <person name="Pelletier E."/>
            <person name="Niang G."/>
            <person name="Scheremetjew M."/>
            <person name="Finn R."/>
            <person name="Kale V."/>
            <person name="Holt S."/>
            <person name="Cochrane G."/>
            <person name="Meng A."/>
            <person name="Brown T."/>
            <person name="Cohen L."/>
        </authorList>
    </citation>
    <scope>NUCLEOTIDE SEQUENCE</scope>
    <source>
        <strain evidence="14">CCMP3107</strain>
    </source>
</reference>
<evidence type="ECO:0000256" key="5">
    <source>
        <dbReference type="ARBA" id="ARBA00022490"/>
    </source>
</evidence>
<name>A0A7S3XPN0_HETAK</name>
<evidence type="ECO:0000256" key="8">
    <source>
        <dbReference type="ARBA" id="ARBA00022857"/>
    </source>
</evidence>
<protein>
    <recommendedName>
        <fullName evidence="4">NAD(P)(+) transhydrogenase (Si-specific)</fullName>
        <ecNumber evidence="4">1.6.1.1</ecNumber>
    </recommendedName>
    <alternativeName>
        <fullName evidence="11">NAD(P)(+) transhydrogenase [B-specific]</fullName>
    </alternativeName>
</protein>
<dbReference type="InterPro" id="IPR023753">
    <property type="entry name" value="FAD/NAD-binding_dom"/>
</dbReference>
<dbReference type="PRINTS" id="PR00411">
    <property type="entry name" value="PNDRDTASEI"/>
</dbReference>
<dbReference type="PANTHER" id="PTHR22912">
    <property type="entry name" value="DISULFIDE OXIDOREDUCTASE"/>
    <property type="match status" value="1"/>
</dbReference>
<dbReference type="SUPFAM" id="SSF51905">
    <property type="entry name" value="FAD/NAD(P)-binding domain"/>
    <property type="match status" value="1"/>
</dbReference>